<feature type="domain" description="KIB1-4 beta-propeller" evidence="1">
    <location>
        <begin position="7"/>
        <end position="117"/>
    </location>
</feature>
<organism evidence="2 3">
    <name type="scientific">Rhododendron griersonianum</name>
    <dbReference type="NCBI Taxonomy" id="479676"/>
    <lineage>
        <taxon>Eukaryota</taxon>
        <taxon>Viridiplantae</taxon>
        <taxon>Streptophyta</taxon>
        <taxon>Embryophyta</taxon>
        <taxon>Tracheophyta</taxon>
        <taxon>Spermatophyta</taxon>
        <taxon>Magnoliopsida</taxon>
        <taxon>eudicotyledons</taxon>
        <taxon>Gunneridae</taxon>
        <taxon>Pentapetalae</taxon>
        <taxon>asterids</taxon>
        <taxon>Ericales</taxon>
        <taxon>Ericaceae</taxon>
        <taxon>Ericoideae</taxon>
        <taxon>Rhodoreae</taxon>
        <taxon>Rhododendron</taxon>
    </lineage>
</organism>
<dbReference type="Pfam" id="PF03478">
    <property type="entry name" value="Beta-prop_KIB1-4"/>
    <property type="match status" value="1"/>
</dbReference>
<sequence length="280" mass="31221">MEPDKSKETSKCYLMESSSGELLNVERFLEEKDDLCQFVTCDFKVCKLNRSDRQPRPIWVEVESIGGDSLFLGDNHSFSLVASQFPGCRSNSIYYTDDYTDIMLYEPFGPRDMGIFSLEDKSFQMYYTLYPSHKDMPPPIWIVPTPGKIRFGYIQSDLQSPDSPQSTLSFSFAADRRLNLVMEVEPVFDFHPGGELEDDVVDIEEVELEGNPNPTGTVQILISCLQIELFKQATSSLWLLVRRCGSVVAAVGGGFGVVVGLWKILGEGGGSVSLCGCVRS</sequence>
<proteinExistence type="predicted"/>
<evidence type="ECO:0000313" key="3">
    <source>
        <dbReference type="Proteomes" id="UP000823749"/>
    </source>
</evidence>
<evidence type="ECO:0000313" key="2">
    <source>
        <dbReference type="EMBL" id="KAG5558604.1"/>
    </source>
</evidence>
<dbReference type="Proteomes" id="UP000823749">
    <property type="component" value="Chromosome 3"/>
</dbReference>
<accession>A0AAV6L234</accession>
<protein>
    <recommendedName>
        <fullName evidence="1">KIB1-4 beta-propeller domain-containing protein</fullName>
    </recommendedName>
</protein>
<dbReference type="PANTHER" id="PTHR44259:SF93">
    <property type="entry name" value="PROTEIN, PUTATIVE (DUF295)-RELATED"/>
    <property type="match status" value="1"/>
</dbReference>
<dbReference type="PANTHER" id="PTHR44259">
    <property type="entry name" value="OS07G0183000 PROTEIN-RELATED"/>
    <property type="match status" value="1"/>
</dbReference>
<name>A0AAV6L234_9ERIC</name>
<dbReference type="InterPro" id="IPR005174">
    <property type="entry name" value="KIB1-4_b-propeller"/>
</dbReference>
<dbReference type="EMBL" id="JACTNZ010000003">
    <property type="protein sequence ID" value="KAG5558604.1"/>
    <property type="molecule type" value="Genomic_DNA"/>
</dbReference>
<keyword evidence="3" id="KW-1185">Reference proteome</keyword>
<gene>
    <name evidence="2" type="ORF">RHGRI_008526</name>
</gene>
<dbReference type="InterPro" id="IPR050942">
    <property type="entry name" value="F-box_BR-signaling"/>
</dbReference>
<dbReference type="AlphaFoldDB" id="A0AAV6L234"/>
<evidence type="ECO:0000259" key="1">
    <source>
        <dbReference type="Pfam" id="PF03478"/>
    </source>
</evidence>
<reference evidence="2" key="1">
    <citation type="submission" date="2020-08" db="EMBL/GenBank/DDBJ databases">
        <title>Plant Genome Project.</title>
        <authorList>
            <person name="Zhang R.-G."/>
        </authorList>
    </citation>
    <scope>NUCLEOTIDE SEQUENCE</scope>
    <source>
        <strain evidence="2">WSP0</strain>
        <tissue evidence="2">Leaf</tissue>
    </source>
</reference>
<comment type="caution">
    <text evidence="2">The sequence shown here is derived from an EMBL/GenBank/DDBJ whole genome shotgun (WGS) entry which is preliminary data.</text>
</comment>